<name>A0A9P1E1Z2_CUSEU</name>
<keyword evidence="5" id="KW-0547">Nucleotide-binding</keyword>
<evidence type="ECO:0000256" key="5">
    <source>
        <dbReference type="ARBA" id="ARBA00022741"/>
    </source>
</evidence>
<dbReference type="CDD" id="cd05574">
    <property type="entry name" value="STKc_phototropin_like"/>
    <property type="match status" value="1"/>
</dbReference>
<comment type="caution">
    <text evidence="12">The sequence shown here is derived from an EMBL/GenBank/DDBJ whole genome shotgun (WGS) entry which is preliminary data.</text>
</comment>
<dbReference type="Gene3D" id="3.30.200.20">
    <property type="entry name" value="Phosphorylase Kinase, domain 1"/>
    <property type="match status" value="1"/>
</dbReference>
<evidence type="ECO:0000256" key="2">
    <source>
        <dbReference type="ARBA" id="ARBA00012513"/>
    </source>
</evidence>
<dbReference type="AlphaFoldDB" id="A0A9P1E1Z2"/>
<evidence type="ECO:0000256" key="7">
    <source>
        <dbReference type="ARBA" id="ARBA00022840"/>
    </source>
</evidence>
<feature type="domain" description="Protein kinase" evidence="11">
    <location>
        <begin position="206"/>
        <end position="533"/>
    </location>
</feature>
<evidence type="ECO:0000256" key="3">
    <source>
        <dbReference type="ARBA" id="ARBA00022527"/>
    </source>
</evidence>
<dbReference type="Proteomes" id="UP001152484">
    <property type="component" value="Unassembled WGS sequence"/>
</dbReference>
<keyword evidence="6" id="KW-0418">Kinase</keyword>
<comment type="catalytic activity">
    <reaction evidence="9">
        <text>L-seryl-[protein] + ATP = O-phospho-L-seryl-[protein] + ADP + H(+)</text>
        <dbReference type="Rhea" id="RHEA:17989"/>
        <dbReference type="Rhea" id="RHEA-COMP:9863"/>
        <dbReference type="Rhea" id="RHEA-COMP:11604"/>
        <dbReference type="ChEBI" id="CHEBI:15378"/>
        <dbReference type="ChEBI" id="CHEBI:29999"/>
        <dbReference type="ChEBI" id="CHEBI:30616"/>
        <dbReference type="ChEBI" id="CHEBI:83421"/>
        <dbReference type="ChEBI" id="CHEBI:456216"/>
        <dbReference type="EC" id="2.7.11.1"/>
    </reaction>
</comment>
<dbReference type="InterPro" id="IPR008271">
    <property type="entry name" value="Ser/Thr_kinase_AS"/>
</dbReference>
<dbReference type="GO" id="GO:0005524">
    <property type="term" value="F:ATP binding"/>
    <property type="evidence" value="ECO:0007669"/>
    <property type="project" value="UniProtKB-KW"/>
</dbReference>
<dbReference type="FunFam" id="3.30.200.20:FF:000032">
    <property type="entry name" value="Serine/threonine-protein kinase D6PK-like"/>
    <property type="match status" value="1"/>
</dbReference>
<feature type="region of interest" description="Disordered" evidence="10">
    <location>
        <begin position="145"/>
        <end position="184"/>
    </location>
</feature>
<evidence type="ECO:0000313" key="12">
    <source>
        <dbReference type="EMBL" id="CAH9072701.1"/>
    </source>
</evidence>
<dbReference type="EMBL" id="CAMAPE010000008">
    <property type="protein sequence ID" value="CAH9072701.1"/>
    <property type="molecule type" value="Genomic_DNA"/>
</dbReference>
<comment type="catalytic activity">
    <reaction evidence="8">
        <text>L-threonyl-[protein] + ATP = O-phospho-L-threonyl-[protein] + ADP + H(+)</text>
        <dbReference type="Rhea" id="RHEA:46608"/>
        <dbReference type="Rhea" id="RHEA-COMP:11060"/>
        <dbReference type="Rhea" id="RHEA-COMP:11605"/>
        <dbReference type="ChEBI" id="CHEBI:15378"/>
        <dbReference type="ChEBI" id="CHEBI:30013"/>
        <dbReference type="ChEBI" id="CHEBI:30616"/>
        <dbReference type="ChEBI" id="CHEBI:61977"/>
        <dbReference type="ChEBI" id="CHEBI:456216"/>
        <dbReference type="EC" id="2.7.11.1"/>
    </reaction>
</comment>
<organism evidence="12 13">
    <name type="scientific">Cuscuta europaea</name>
    <name type="common">European dodder</name>
    <dbReference type="NCBI Taxonomy" id="41803"/>
    <lineage>
        <taxon>Eukaryota</taxon>
        <taxon>Viridiplantae</taxon>
        <taxon>Streptophyta</taxon>
        <taxon>Embryophyta</taxon>
        <taxon>Tracheophyta</taxon>
        <taxon>Spermatophyta</taxon>
        <taxon>Magnoliopsida</taxon>
        <taxon>eudicotyledons</taxon>
        <taxon>Gunneridae</taxon>
        <taxon>Pentapetalae</taxon>
        <taxon>asterids</taxon>
        <taxon>lamiids</taxon>
        <taxon>Solanales</taxon>
        <taxon>Convolvulaceae</taxon>
        <taxon>Cuscuteae</taxon>
        <taxon>Cuscuta</taxon>
        <taxon>Cuscuta subgen. Cuscuta</taxon>
    </lineage>
</organism>
<dbReference type="InterPro" id="IPR000719">
    <property type="entry name" value="Prot_kinase_dom"/>
</dbReference>
<feature type="region of interest" description="Disordered" evidence="10">
    <location>
        <begin position="552"/>
        <end position="580"/>
    </location>
</feature>
<dbReference type="PROSITE" id="PS00108">
    <property type="entry name" value="PROTEIN_KINASE_ST"/>
    <property type="match status" value="1"/>
</dbReference>
<evidence type="ECO:0000313" key="13">
    <source>
        <dbReference type="Proteomes" id="UP001152484"/>
    </source>
</evidence>
<evidence type="ECO:0000256" key="6">
    <source>
        <dbReference type="ARBA" id="ARBA00022777"/>
    </source>
</evidence>
<evidence type="ECO:0000256" key="4">
    <source>
        <dbReference type="ARBA" id="ARBA00022679"/>
    </source>
</evidence>
<dbReference type="InterPro" id="IPR011009">
    <property type="entry name" value="Kinase-like_dom_sf"/>
</dbReference>
<feature type="compositionally biased region" description="Basic and acidic residues" evidence="10">
    <location>
        <begin position="57"/>
        <end position="66"/>
    </location>
</feature>
<feature type="region of interest" description="Disordered" evidence="10">
    <location>
        <begin position="57"/>
        <end position="77"/>
    </location>
</feature>
<sequence>MTTFSGTSEITESVDEDLDENKQVLEYLQNQNVMKTGKRYFIKQDINRLFEAIEIKSSHKGSKDASQKSAMKRPIRPYSSPQAVNLKQALRGLCISHASEMAAMNKRLSRIGIVPLPPPGGCESMEVESEQYAVAKVGPELNSAAQTSDVIAKPDEGSSSKSSNEETCHLKGSNQSGHRPRTSKDMRWEAIRSVEKQHGHLGLRHFKFMKKVGGGDIGSVYLSELIGTGCLFALKIMDNEFLVSKRKTIRAQTERDILEMLDHPFLPTLYAHFTTDKYSCLVMDYCPGGDLHVLRQKQPSRTFSEHAVRFYVAEVLLALEYLHMLGIVYRDLKPENILVRGDGHIMLLDFDLSFRCAVTNDPKLLKSHSPLPEPSNRMSSPCSPHSRCIEQSFCLNPSWQVSCFTPKVKTADLEAAQMTQLVVEPTSARSNSFVGTQEYLAPEIIKGEGHGSAVDWWTYGVFMYELLYGKTPFKGTTDEGTLVNVVSQSLKFPESPMISSNARDLIRRLLEKEPEKRLGCSKGASEIKSHSFFVGLNWALIRCEIPPEIPRLSATTNNSQKKQDKKEVTTSAEGIGFEIF</sequence>
<dbReference type="Gene3D" id="1.10.510.10">
    <property type="entry name" value="Transferase(Phosphotransferase) domain 1"/>
    <property type="match status" value="2"/>
</dbReference>
<keyword evidence="13" id="KW-1185">Reference proteome</keyword>
<dbReference type="GO" id="GO:0004674">
    <property type="term" value="F:protein serine/threonine kinase activity"/>
    <property type="evidence" value="ECO:0007669"/>
    <property type="project" value="UniProtKB-KW"/>
</dbReference>
<feature type="compositionally biased region" description="Basic and acidic residues" evidence="10">
    <location>
        <begin position="152"/>
        <end position="169"/>
    </location>
</feature>
<protein>
    <recommendedName>
        <fullName evidence="2">non-specific serine/threonine protein kinase</fullName>
        <ecNumber evidence="2">2.7.11.1</ecNumber>
    </recommendedName>
</protein>
<evidence type="ECO:0000256" key="1">
    <source>
        <dbReference type="ARBA" id="ARBA00009903"/>
    </source>
</evidence>
<dbReference type="Pfam" id="PF00069">
    <property type="entry name" value="Pkinase"/>
    <property type="match status" value="2"/>
</dbReference>
<proteinExistence type="inferred from homology"/>
<dbReference type="EC" id="2.7.11.1" evidence="2"/>
<dbReference type="PANTHER" id="PTHR45637">
    <property type="entry name" value="FLIPPASE KINASE 1-RELATED"/>
    <property type="match status" value="1"/>
</dbReference>
<keyword evidence="3" id="KW-0723">Serine/threonine-protein kinase</keyword>
<evidence type="ECO:0000256" key="10">
    <source>
        <dbReference type="SAM" id="MobiDB-lite"/>
    </source>
</evidence>
<reference evidence="12" key="1">
    <citation type="submission" date="2022-07" db="EMBL/GenBank/DDBJ databases">
        <authorList>
            <person name="Macas J."/>
            <person name="Novak P."/>
            <person name="Neumann P."/>
        </authorList>
    </citation>
    <scope>NUCLEOTIDE SEQUENCE</scope>
</reference>
<dbReference type="FunFam" id="1.10.510.10:FF:000020">
    <property type="entry name" value="serine/threonine-protein kinase D6PK-like"/>
    <property type="match status" value="1"/>
</dbReference>
<keyword evidence="7" id="KW-0067">ATP-binding</keyword>
<gene>
    <name evidence="12" type="ORF">CEURO_LOCUS4489</name>
</gene>
<dbReference type="SMART" id="SM00220">
    <property type="entry name" value="S_TKc"/>
    <property type="match status" value="1"/>
</dbReference>
<dbReference type="OrthoDB" id="432483at2759"/>
<accession>A0A9P1E1Z2</accession>
<evidence type="ECO:0000256" key="8">
    <source>
        <dbReference type="ARBA" id="ARBA00047899"/>
    </source>
</evidence>
<comment type="similarity">
    <text evidence="1">Belongs to the protein kinase superfamily. AGC Ser/Thr protein kinase family.</text>
</comment>
<evidence type="ECO:0000259" key="11">
    <source>
        <dbReference type="PROSITE" id="PS50011"/>
    </source>
</evidence>
<dbReference type="SUPFAM" id="SSF56112">
    <property type="entry name" value="Protein kinase-like (PK-like)"/>
    <property type="match status" value="1"/>
</dbReference>
<evidence type="ECO:0000256" key="9">
    <source>
        <dbReference type="ARBA" id="ARBA00048679"/>
    </source>
</evidence>
<keyword evidence="4" id="KW-0808">Transferase</keyword>
<dbReference type="FunFam" id="1.10.510.10:FF:000028">
    <property type="entry name" value="serine/threonine-protein kinase D6PK-like"/>
    <property type="match status" value="1"/>
</dbReference>
<dbReference type="PROSITE" id="PS50011">
    <property type="entry name" value="PROTEIN_KINASE_DOM"/>
    <property type="match status" value="1"/>
</dbReference>